<dbReference type="Proteomes" id="UP000190867">
    <property type="component" value="Unassembled WGS sequence"/>
</dbReference>
<dbReference type="AlphaFoldDB" id="A0A1T0AVK6"/>
<keyword evidence="1" id="KW-0812">Transmembrane</keyword>
<keyword evidence="1" id="KW-1133">Transmembrane helix</keyword>
<reference evidence="2 3" key="1">
    <citation type="submission" date="2017-02" db="EMBL/GenBank/DDBJ databases">
        <title>Draft genome sequence of Haemophilus paracuniculus CCUG 43573 type strain.</title>
        <authorList>
            <person name="Engstrom-Jakobsson H."/>
            <person name="Salva-Serra F."/>
            <person name="Thorell K."/>
            <person name="Gonzales-Siles L."/>
            <person name="Karlsson R."/>
            <person name="Boulund F."/>
            <person name="Engstrand L."/>
            <person name="Kristiansson E."/>
            <person name="Moore E."/>
        </authorList>
    </citation>
    <scope>NUCLEOTIDE SEQUENCE [LARGE SCALE GENOMIC DNA]</scope>
    <source>
        <strain evidence="2 3">CCUG 43573</strain>
    </source>
</reference>
<dbReference type="InterPro" id="IPR021877">
    <property type="entry name" value="DUF3487"/>
</dbReference>
<feature type="transmembrane region" description="Helical" evidence="1">
    <location>
        <begin position="26"/>
        <end position="49"/>
    </location>
</feature>
<feature type="transmembrane region" description="Helical" evidence="1">
    <location>
        <begin position="55"/>
        <end position="74"/>
    </location>
</feature>
<evidence type="ECO:0000256" key="1">
    <source>
        <dbReference type="SAM" id="Phobius"/>
    </source>
</evidence>
<evidence type="ECO:0000313" key="2">
    <source>
        <dbReference type="EMBL" id="OOS00875.1"/>
    </source>
</evidence>
<keyword evidence="1" id="KW-0472">Membrane</keyword>
<keyword evidence="3" id="KW-1185">Reference proteome</keyword>
<dbReference type="EMBL" id="MUYA01000001">
    <property type="protein sequence ID" value="OOS00875.1"/>
    <property type="molecule type" value="Genomic_DNA"/>
</dbReference>
<sequence length="117" mass="13796">MKEHSTIPFIPERINRRPAVYRGMTMYELFIAIIIGFVIGLIMGIFVMLLFDLPWATVATTILLFLIISVRFSGSFLSRLKRGKPETWLERYIELKKKPSQFITQNQFWLIKRLNSK</sequence>
<protein>
    <recommendedName>
        <fullName evidence="4">Conjugal transfer protein</fullName>
    </recommendedName>
</protein>
<dbReference type="Pfam" id="PF11990">
    <property type="entry name" value="DUF3487"/>
    <property type="match status" value="1"/>
</dbReference>
<name>A0A1T0AVK6_9PAST</name>
<dbReference type="RefSeq" id="WP_078235863.1">
    <property type="nucleotide sequence ID" value="NZ_MUYA01000001.1"/>
</dbReference>
<comment type="caution">
    <text evidence="2">The sequence shown here is derived from an EMBL/GenBank/DDBJ whole genome shotgun (WGS) entry which is preliminary data.</text>
</comment>
<organism evidence="2 3">
    <name type="scientific">Haemophilus paracuniculus</name>
    <dbReference type="NCBI Taxonomy" id="734"/>
    <lineage>
        <taxon>Bacteria</taxon>
        <taxon>Pseudomonadati</taxon>
        <taxon>Pseudomonadota</taxon>
        <taxon>Gammaproteobacteria</taxon>
        <taxon>Pasteurellales</taxon>
        <taxon>Pasteurellaceae</taxon>
        <taxon>Haemophilus</taxon>
    </lineage>
</organism>
<evidence type="ECO:0008006" key="4">
    <source>
        <dbReference type="Google" id="ProtNLM"/>
    </source>
</evidence>
<dbReference type="STRING" id="734.B0187_00860"/>
<accession>A0A1T0AVK6</accession>
<dbReference type="NCBIfam" id="TIGR03750">
    <property type="entry name" value="conj_TIGR03750"/>
    <property type="match status" value="1"/>
</dbReference>
<gene>
    <name evidence="2" type="ORF">B0187_00860</name>
</gene>
<evidence type="ECO:0000313" key="3">
    <source>
        <dbReference type="Proteomes" id="UP000190867"/>
    </source>
</evidence>
<proteinExistence type="predicted"/>
<dbReference type="OrthoDB" id="8907898at2"/>